<dbReference type="AlphaFoldDB" id="A0A940YKP1"/>
<evidence type="ECO:0000313" key="2">
    <source>
        <dbReference type="Proteomes" id="UP000676246"/>
    </source>
</evidence>
<accession>A0A940YKP1</accession>
<protein>
    <submittedName>
        <fullName evidence="1">Uncharacterized protein</fullName>
    </submittedName>
</protein>
<keyword evidence="2" id="KW-1185">Reference proteome</keyword>
<proteinExistence type="predicted"/>
<organism evidence="1 2">
    <name type="scientific">Ideonella alba</name>
    <dbReference type="NCBI Taxonomy" id="2824118"/>
    <lineage>
        <taxon>Bacteria</taxon>
        <taxon>Pseudomonadati</taxon>
        <taxon>Pseudomonadota</taxon>
        <taxon>Betaproteobacteria</taxon>
        <taxon>Burkholderiales</taxon>
        <taxon>Sphaerotilaceae</taxon>
        <taxon>Ideonella</taxon>
    </lineage>
</organism>
<dbReference type="RefSeq" id="WP_210854547.1">
    <property type="nucleotide sequence ID" value="NZ_JAGQDD010000009.1"/>
</dbReference>
<evidence type="ECO:0000313" key="1">
    <source>
        <dbReference type="EMBL" id="MBQ0931574.1"/>
    </source>
</evidence>
<name>A0A940YKP1_9BURK</name>
<reference evidence="1 2" key="1">
    <citation type="submission" date="2021-04" db="EMBL/GenBank/DDBJ databases">
        <title>The genome sequence of Ideonella sp. 3Y2.</title>
        <authorList>
            <person name="Liu Y."/>
        </authorList>
    </citation>
    <scope>NUCLEOTIDE SEQUENCE [LARGE SCALE GENOMIC DNA]</scope>
    <source>
        <strain evidence="1 2">3Y2</strain>
    </source>
</reference>
<dbReference type="EMBL" id="JAGQDD010000009">
    <property type="protein sequence ID" value="MBQ0931574.1"/>
    <property type="molecule type" value="Genomic_DNA"/>
</dbReference>
<comment type="caution">
    <text evidence="1">The sequence shown here is derived from an EMBL/GenBank/DDBJ whole genome shotgun (WGS) entry which is preliminary data.</text>
</comment>
<dbReference type="Proteomes" id="UP000676246">
    <property type="component" value="Unassembled WGS sequence"/>
</dbReference>
<sequence length="136" mass="14877">MSPPRQRFRRRPDQAVTAVQLRLDTDGLVYRKWGDLQRARAGDWLVDNDGDVYTVAADSFAATYREVSPGRFVKSAPVWAVQAGSAGSVVTREGRTHHAAGDWLVSNQPDGGDAYAISAERFAQLYEPDDPGLSAV</sequence>
<gene>
    <name evidence="1" type="ORF">KAK03_13895</name>
</gene>